<name>A0A059FQT0_9PROT</name>
<dbReference type="Proteomes" id="UP000025171">
    <property type="component" value="Unassembled WGS sequence"/>
</dbReference>
<comment type="caution">
    <text evidence="4">The sequence shown here is derived from an EMBL/GenBank/DDBJ whole genome shotgun (WGS) entry which is preliminary data.</text>
</comment>
<keyword evidence="1 4" id="KW-0808">Transferase</keyword>
<dbReference type="CDD" id="cd04301">
    <property type="entry name" value="NAT_SF"/>
    <property type="match status" value="1"/>
</dbReference>
<evidence type="ECO:0000313" key="4">
    <source>
        <dbReference type="EMBL" id="KCZ92967.1"/>
    </source>
</evidence>
<dbReference type="Pfam" id="PF13508">
    <property type="entry name" value="Acetyltransf_7"/>
    <property type="match status" value="1"/>
</dbReference>
<reference evidence="4 5" key="1">
    <citation type="journal article" date="2014" name="Antonie Van Leeuwenhoek">
        <title>Hyphomonas beringensis sp. nov. and Hyphomonas chukchiensis sp. nov., isolated from surface seawater of the Bering Sea and Chukchi Sea.</title>
        <authorList>
            <person name="Li C."/>
            <person name="Lai Q."/>
            <person name="Li G."/>
            <person name="Dong C."/>
            <person name="Wang J."/>
            <person name="Liao Y."/>
            <person name="Shao Z."/>
        </authorList>
    </citation>
    <scope>NUCLEOTIDE SEQUENCE [LARGE SCALE GENOMIC DNA]</scope>
    <source>
        <strain evidence="4 5">MHS-2</strain>
    </source>
</reference>
<organism evidence="4 5">
    <name type="scientific">Hyphomonas johnsonii MHS-2</name>
    <dbReference type="NCBI Taxonomy" id="1280950"/>
    <lineage>
        <taxon>Bacteria</taxon>
        <taxon>Pseudomonadati</taxon>
        <taxon>Pseudomonadota</taxon>
        <taxon>Alphaproteobacteria</taxon>
        <taxon>Hyphomonadales</taxon>
        <taxon>Hyphomonadaceae</taxon>
        <taxon>Hyphomonas</taxon>
    </lineage>
</organism>
<dbReference type="Gene3D" id="3.40.630.30">
    <property type="match status" value="1"/>
</dbReference>
<feature type="domain" description="N-acetyltransferase" evidence="3">
    <location>
        <begin position="1"/>
        <end position="136"/>
    </location>
</feature>
<dbReference type="GO" id="GO:0016747">
    <property type="term" value="F:acyltransferase activity, transferring groups other than amino-acyl groups"/>
    <property type="evidence" value="ECO:0007669"/>
    <property type="project" value="InterPro"/>
</dbReference>
<dbReference type="PANTHER" id="PTHR43877">
    <property type="entry name" value="AMINOALKYLPHOSPHONATE N-ACETYLTRANSFERASE-RELATED-RELATED"/>
    <property type="match status" value="1"/>
</dbReference>
<evidence type="ECO:0000313" key="5">
    <source>
        <dbReference type="Proteomes" id="UP000025171"/>
    </source>
</evidence>
<protein>
    <submittedName>
        <fullName evidence="4">N-acetyltransferase</fullName>
    </submittedName>
</protein>
<evidence type="ECO:0000256" key="2">
    <source>
        <dbReference type="ARBA" id="ARBA00023315"/>
    </source>
</evidence>
<proteinExistence type="predicted"/>
<sequence length="175" mass="19479">MVGQLAANHGDTPPLTHDDLLRDLFSEKPWISIVVAEIGGKPVGYAAKCGLIQLQFGARGMDRHHLFTDTAFRGQGVDRSLVEACKIEAVTLLCRYVAVGTHPDNHDAQAFYTSLGFERRGAHPRASPFDLNLDRPSRAKCRHSLGFSRVAQASGFRTFARAHWQFSIGRRRRHS</sequence>
<gene>
    <name evidence="4" type="ORF">HJO_08427</name>
</gene>
<dbReference type="AlphaFoldDB" id="A0A059FQT0"/>
<keyword evidence="5" id="KW-1185">Reference proteome</keyword>
<keyword evidence="2" id="KW-0012">Acyltransferase</keyword>
<dbReference type="InterPro" id="IPR016181">
    <property type="entry name" value="Acyl_CoA_acyltransferase"/>
</dbReference>
<dbReference type="InterPro" id="IPR050832">
    <property type="entry name" value="Bact_Acetyltransf"/>
</dbReference>
<dbReference type="STRING" id="1280950.HJO_08427"/>
<dbReference type="PROSITE" id="PS51186">
    <property type="entry name" value="GNAT"/>
    <property type="match status" value="1"/>
</dbReference>
<accession>A0A059FQT0</accession>
<dbReference type="SUPFAM" id="SSF55729">
    <property type="entry name" value="Acyl-CoA N-acyltransferases (Nat)"/>
    <property type="match status" value="1"/>
</dbReference>
<dbReference type="eggNOG" id="COG0456">
    <property type="taxonomic scope" value="Bacteria"/>
</dbReference>
<dbReference type="InterPro" id="IPR000182">
    <property type="entry name" value="GNAT_dom"/>
</dbReference>
<evidence type="ECO:0000259" key="3">
    <source>
        <dbReference type="PROSITE" id="PS51186"/>
    </source>
</evidence>
<evidence type="ECO:0000256" key="1">
    <source>
        <dbReference type="ARBA" id="ARBA00022679"/>
    </source>
</evidence>
<dbReference type="EMBL" id="ARYK01000003">
    <property type="protein sequence ID" value="KCZ92967.1"/>
    <property type="molecule type" value="Genomic_DNA"/>
</dbReference>